<dbReference type="GO" id="GO:0005524">
    <property type="term" value="F:ATP binding"/>
    <property type="evidence" value="ECO:0007669"/>
    <property type="project" value="UniProtKB-KW"/>
</dbReference>
<proteinExistence type="inferred from homology"/>
<dbReference type="PANTHER" id="PTHR11361">
    <property type="entry name" value="DNA MISMATCH REPAIR PROTEIN MUTS FAMILY MEMBER"/>
    <property type="match status" value="1"/>
</dbReference>
<evidence type="ECO:0000256" key="5">
    <source>
        <dbReference type="ARBA" id="ARBA00023125"/>
    </source>
</evidence>
<comment type="similarity">
    <text evidence="1">Belongs to the DNA mismatch repair MutS family.</text>
</comment>
<dbReference type="SUPFAM" id="SSF48334">
    <property type="entry name" value="DNA repair protein MutS, domain III"/>
    <property type="match status" value="1"/>
</dbReference>
<dbReference type="InterPro" id="IPR007861">
    <property type="entry name" value="DNA_mismatch_repair_MutS_clamp"/>
</dbReference>
<dbReference type="PANTHER" id="PTHR11361:SF145">
    <property type="entry name" value="DNA MISMATCH REPAIR PROTEINS MUTS FAMILY DOMAIN-CONTAINING PROTEIN"/>
    <property type="match status" value="1"/>
</dbReference>
<dbReference type="InterPro" id="IPR036187">
    <property type="entry name" value="DNA_mismatch_repair_MutS_sf"/>
</dbReference>
<keyword evidence="2" id="KW-0547">Nucleotide-binding</keyword>
<dbReference type="InterPro" id="IPR036678">
    <property type="entry name" value="MutS_con_dom_sf"/>
</dbReference>
<dbReference type="GO" id="GO:0030983">
    <property type="term" value="F:mismatched DNA binding"/>
    <property type="evidence" value="ECO:0007669"/>
    <property type="project" value="InterPro"/>
</dbReference>
<keyword evidence="5" id="KW-0238">DNA-binding</keyword>
<dbReference type="InterPro" id="IPR016151">
    <property type="entry name" value="DNA_mismatch_repair_MutS_N"/>
</dbReference>
<dbReference type="Gene3D" id="3.40.1170.10">
    <property type="entry name" value="DNA repair protein MutS, domain I"/>
    <property type="match status" value="1"/>
</dbReference>
<dbReference type="InterPro" id="IPR000432">
    <property type="entry name" value="DNA_mismatch_repair_MutS_C"/>
</dbReference>
<dbReference type="PROSITE" id="PS00486">
    <property type="entry name" value="DNA_MISMATCH_REPAIR_2"/>
    <property type="match status" value="1"/>
</dbReference>
<dbReference type="InterPro" id="IPR045076">
    <property type="entry name" value="MutS"/>
</dbReference>
<dbReference type="InterPro" id="IPR011184">
    <property type="entry name" value="DNA_mismatch_repair_Msh2"/>
</dbReference>
<dbReference type="Pfam" id="PF00488">
    <property type="entry name" value="MutS_V"/>
    <property type="match status" value="1"/>
</dbReference>
<dbReference type="GO" id="GO:0140664">
    <property type="term" value="F:ATP-dependent DNA damage sensor activity"/>
    <property type="evidence" value="ECO:0007669"/>
    <property type="project" value="InterPro"/>
</dbReference>
<dbReference type="Proteomes" id="UP000046392">
    <property type="component" value="Unplaced"/>
</dbReference>
<dbReference type="Pfam" id="PF05190">
    <property type="entry name" value="MutS_IV"/>
    <property type="match status" value="1"/>
</dbReference>
<sequence>MDVEDGNLNATFRHILKEKPPNTAYIFEDKDGFYFYGDDAILASEQIFGTDSLMDYIKLDNKSEEAVARYFFVANHYDKVVRDLLIRLQYSVKHYIIEEGCDWDLLYEGTPLDPNDFGYIVGETAQLASLCSTISVRLTNNGHFNELVEVAYCSTKDYSISTFVLPYDVNFQNLEHIIIILAVKEVFVTKEDMEVIPDIFKKFQSVLNKIQVPVKFLEDEGNQEVEVKGAKDIVTRMTSNTEEIDQLSDSMIINLYVLLKNMDIIKDFSDQAGLLCYRKYPLNNFVVLDSAAVEALELFNIVTKSYSADDNKGTVFSLLNHCRTPSGCRLLEEWLRRPLVHVNMVNERHDIVEAVRNEPSVKNVLYESFLRRVPECISISRRLIIKKGTLRDCVEIFRLAKSLYKLSTHFEQLALTSPNCGDSVNSVLQKPLEEIEQSLTHFVKVIGKVVDFDALINFGDYRIAPDVDESLSEINVLMGDLESKAKRVFESVQKAIDDPSLKIESGENGFTLAINPSGADLVDKSKYHILRNTKATGVVFVTDVLEQINEVYVNCLKDYKERESSYVLKVLEMAYDNTSTINAMFDFVAQLDVFVSLAVFASSTTKSFVRPNILEHTNIEEERVLQMTQLRHPVVETSPNVEFIPNDIKLSSYEGVGPRFVLITGANMGGKSTFLRSVALGVLLGQIGCPVPCNEAIYTAVDGIYTRIGARDYQDKGISTFMDEMLDCRNIVYGATPNSLVVVDELGRGTSTFDGIGLAYAAAEELIEKNCFTLYATHYAELTELKDKYPHIVECLRADCAYSESGELMSLFKMVPGVTKKSFGLDVARTLKLPEDFLQLASSYYQRFSNHV</sequence>
<evidence type="ECO:0000313" key="7">
    <source>
        <dbReference type="Proteomes" id="UP000046392"/>
    </source>
</evidence>
<keyword evidence="4" id="KW-0067">ATP-binding</keyword>
<dbReference type="Gene3D" id="3.40.50.300">
    <property type="entry name" value="P-loop containing nucleotide triphosphate hydrolases"/>
    <property type="match status" value="1"/>
</dbReference>
<dbReference type="WBParaSite" id="SPAL_0001398500.1">
    <property type="protein sequence ID" value="SPAL_0001398500.1"/>
    <property type="gene ID" value="SPAL_0001398500"/>
</dbReference>
<dbReference type="InterPro" id="IPR027417">
    <property type="entry name" value="P-loop_NTPase"/>
</dbReference>
<dbReference type="SMART" id="SM00533">
    <property type="entry name" value="MUTSd"/>
    <property type="match status" value="1"/>
</dbReference>
<accession>A0A0N5C7S4</accession>
<evidence type="ECO:0000313" key="8">
    <source>
        <dbReference type="WBParaSite" id="SPAL_0001398500.1"/>
    </source>
</evidence>
<dbReference type="STRING" id="174720.A0A0N5C7S4"/>
<dbReference type="SUPFAM" id="SSF52540">
    <property type="entry name" value="P-loop containing nucleoside triphosphate hydrolases"/>
    <property type="match status" value="1"/>
</dbReference>
<evidence type="ECO:0000256" key="2">
    <source>
        <dbReference type="ARBA" id="ARBA00022741"/>
    </source>
</evidence>
<feature type="domain" description="DNA mismatch repair proteins mutS family" evidence="6">
    <location>
        <begin position="739"/>
        <end position="755"/>
    </location>
</feature>
<organism evidence="7 8">
    <name type="scientific">Strongyloides papillosus</name>
    <name type="common">Intestinal threadworm</name>
    <dbReference type="NCBI Taxonomy" id="174720"/>
    <lineage>
        <taxon>Eukaryota</taxon>
        <taxon>Metazoa</taxon>
        <taxon>Ecdysozoa</taxon>
        <taxon>Nematoda</taxon>
        <taxon>Chromadorea</taxon>
        <taxon>Rhabditida</taxon>
        <taxon>Tylenchina</taxon>
        <taxon>Panagrolaimomorpha</taxon>
        <taxon>Strongyloidoidea</taxon>
        <taxon>Strongyloididae</taxon>
        <taxon>Strongyloides</taxon>
    </lineage>
</organism>
<evidence type="ECO:0000256" key="3">
    <source>
        <dbReference type="ARBA" id="ARBA00022763"/>
    </source>
</evidence>
<dbReference type="Gene3D" id="1.10.1420.10">
    <property type="match status" value="2"/>
</dbReference>
<keyword evidence="3" id="KW-0227">DNA damage</keyword>
<reference evidence="8" key="1">
    <citation type="submission" date="2017-02" db="UniProtKB">
        <authorList>
            <consortium name="WormBaseParasite"/>
        </authorList>
    </citation>
    <scope>IDENTIFICATION</scope>
</reference>
<evidence type="ECO:0000259" key="6">
    <source>
        <dbReference type="PROSITE" id="PS00486"/>
    </source>
</evidence>
<dbReference type="AlphaFoldDB" id="A0A0N5C7S4"/>
<dbReference type="GO" id="GO:0006298">
    <property type="term" value="P:mismatch repair"/>
    <property type="evidence" value="ECO:0007669"/>
    <property type="project" value="InterPro"/>
</dbReference>
<name>A0A0N5C7S4_STREA</name>
<evidence type="ECO:0000256" key="1">
    <source>
        <dbReference type="ARBA" id="ARBA00006271"/>
    </source>
</evidence>
<keyword evidence="7" id="KW-1185">Reference proteome</keyword>
<dbReference type="SMART" id="SM00534">
    <property type="entry name" value="MUTSac"/>
    <property type="match status" value="1"/>
</dbReference>
<dbReference type="GO" id="GO:0032301">
    <property type="term" value="C:MutSalpha complex"/>
    <property type="evidence" value="ECO:0007669"/>
    <property type="project" value="TreeGrafter"/>
</dbReference>
<dbReference type="Gene3D" id="3.30.420.110">
    <property type="entry name" value="MutS, connector domain"/>
    <property type="match status" value="1"/>
</dbReference>
<dbReference type="PIRSF" id="PIRSF005813">
    <property type="entry name" value="MSH2"/>
    <property type="match status" value="1"/>
</dbReference>
<protein>
    <submittedName>
        <fullName evidence="8">DNA_MISMATCH_REPAIR_2 domain-containing protein</fullName>
    </submittedName>
</protein>
<dbReference type="InterPro" id="IPR007696">
    <property type="entry name" value="DNA_mismatch_repair_MutS_core"/>
</dbReference>
<evidence type="ECO:0000256" key="4">
    <source>
        <dbReference type="ARBA" id="ARBA00022840"/>
    </source>
</evidence>
<dbReference type="Pfam" id="PF05192">
    <property type="entry name" value="MutS_III"/>
    <property type="match status" value="1"/>
</dbReference>